<comment type="caution">
    <text evidence="1">The sequence shown here is derived from an EMBL/GenBank/DDBJ whole genome shotgun (WGS) entry which is preliminary data.</text>
</comment>
<dbReference type="EMBL" id="JBBMES010000003">
    <property type="protein sequence ID" value="MEQ2534270.1"/>
    <property type="molecule type" value="Genomic_DNA"/>
</dbReference>
<protein>
    <recommendedName>
        <fullName evidence="3">DUF4262 domain-containing protein</fullName>
    </recommendedName>
</protein>
<name>A0ABV1GM32_9FIRM</name>
<organism evidence="1 2">
    <name type="scientific">Lachnospira intestinalis</name>
    <dbReference type="NCBI Taxonomy" id="3133158"/>
    <lineage>
        <taxon>Bacteria</taxon>
        <taxon>Bacillati</taxon>
        <taxon>Bacillota</taxon>
        <taxon>Clostridia</taxon>
        <taxon>Lachnospirales</taxon>
        <taxon>Lachnospiraceae</taxon>
        <taxon>Lachnospira</taxon>
    </lineage>
</organism>
<evidence type="ECO:0000313" key="1">
    <source>
        <dbReference type="EMBL" id="MEQ2534270.1"/>
    </source>
</evidence>
<proteinExistence type="predicted"/>
<evidence type="ECO:0000313" key="2">
    <source>
        <dbReference type="Proteomes" id="UP001480973"/>
    </source>
</evidence>
<gene>
    <name evidence="1" type="ORF">WMO38_03990</name>
</gene>
<keyword evidence="2" id="KW-1185">Reference proteome</keyword>
<sequence length="185" mass="21843">MAIKFKEIRRFLARNIRLSICFLDGHYHNYLLVSDILSSEYDEFYVYGVGMTDVEFSLDIYSEPDEINGEVNIFGRNFTIQPAIEIVLSDRPRDIERNICDNLTFKDLKSYLQVVGEFNIVNKLGWSDEPYKYREKIPEKYDNMYVYGIGMEDNPGLEETYTELKHDTHLKKRMVLVLSDNPRQN</sequence>
<reference evidence="1 2" key="1">
    <citation type="submission" date="2024-03" db="EMBL/GenBank/DDBJ databases">
        <title>Human intestinal bacterial collection.</title>
        <authorList>
            <person name="Pauvert C."/>
            <person name="Hitch T.C.A."/>
            <person name="Clavel T."/>
        </authorList>
    </citation>
    <scope>NUCLEOTIDE SEQUENCE [LARGE SCALE GENOMIC DNA]</scope>
    <source>
        <strain evidence="1 2">CLA-JM-H10</strain>
    </source>
</reference>
<accession>A0ABV1GM32</accession>
<dbReference type="Proteomes" id="UP001480973">
    <property type="component" value="Unassembled WGS sequence"/>
</dbReference>
<evidence type="ECO:0008006" key="3">
    <source>
        <dbReference type="Google" id="ProtNLM"/>
    </source>
</evidence>